<protein>
    <submittedName>
        <fullName evidence="1">Uncharacterized protein</fullName>
    </submittedName>
</protein>
<accession>A0ACB0JL22</accession>
<organism evidence="1 2">
    <name type="scientific">Trifolium pratense</name>
    <name type="common">Red clover</name>
    <dbReference type="NCBI Taxonomy" id="57577"/>
    <lineage>
        <taxon>Eukaryota</taxon>
        <taxon>Viridiplantae</taxon>
        <taxon>Streptophyta</taxon>
        <taxon>Embryophyta</taxon>
        <taxon>Tracheophyta</taxon>
        <taxon>Spermatophyta</taxon>
        <taxon>Magnoliopsida</taxon>
        <taxon>eudicotyledons</taxon>
        <taxon>Gunneridae</taxon>
        <taxon>Pentapetalae</taxon>
        <taxon>rosids</taxon>
        <taxon>fabids</taxon>
        <taxon>Fabales</taxon>
        <taxon>Fabaceae</taxon>
        <taxon>Papilionoideae</taxon>
        <taxon>50 kb inversion clade</taxon>
        <taxon>NPAAA clade</taxon>
        <taxon>Hologalegina</taxon>
        <taxon>IRL clade</taxon>
        <taxon>Trifolieae</taxon>
        <taxon>Trifolium</taxon>
    </lineage>
</organism>
<dbReference type="EMBL" id="CASHSV030000076">
    <property type="protein sequence ID" value="CAJ2645415.1"/>
    <property type="molecule type" value="Genomic_DNA"/>
</dbReference>
<sequence length="319" mass="37232">MAEDQQSKRFCSEKVGDGLINNLPDELICHILSFLLTKDACKTSVLSKRWKSLYTMAPNLHFELQNKKENNFVNAIFCRRTQNIKKLKIHRLKYSQTDHSNFDLWILKALDLDVMELDLKLVKYNGNIILPHKLFRSESLVVLKLGSPFKFQTLLSSFRPYLPSLKILHITLCIVSVLDIKDFIPLYELIYGCPHLEDLGLEQYIGLDFLRISLPFLKRLCLNYTEPLKPSIGYSEIIKFIKEKENLHKSQLLPFHSLHYLWIGITQYCNMDLIIRVLQKTSYTQGSSRSEKHQKILQRKRGRKQGVDGTTNNSHMSFK</sequence>
<evidence type="ECO:0000313" key="1">
    <source>
        <dbReference type="EMBL" id="CAJ2645415.1"/>
    </source>
</evidence>
<keyword evidence="2" id="KW-1185">Reference proteome</keyword>
<evidence type="ECO:0000313" key="2">
    <source>
        <dbReference type="Proteomes" id="UP001177021"/>
    </source>
</evidence>
<proteinExistence type="predicted"/>
<gene>
    <name evidence="1" type="ORF">MILVUS5_LOCUS14313</name>
</gene>
<comment type="caution">
    <text evidence="1">The sequence shown here is derived from an EMBL/GenBank/DDBJ whole genome shotgun (WGS) entry which is preliminary data.</text>
</comment>
<name>A0ACB0JL22_TRIPR</name>
<dbReference type="Proteomes" id="UP001177021">
    <property type="component" value="Unassembled WGS sequence"/>
</dbReference>
<reference evidence="1" key="1">
    <citation type="submission" date="2023-10" db="EMBL/GenBank/DDBJ databases">
        <authorList>
            <person name="Rodriguez Cubillos JULIANA M."/>
            <person name="De Vega J."/>
        </authorList>
    </citation>
    <scope>NUCLEOTIDE SEQUENCE</scope>
</reference>